<dbReference type="GO" id="GO:0005524">
    <property type="term" value="F:ATP binding"/>
    <property type="evidence" value="ECO:0007669"/>
    <property type="project" value="UniProtKB-UniRule"/>
</dbReference>
<evidence type="ECO:0000259" key="16">
    <source>
        <dbReference type="PROSITE" id="PS50011"/>
    </source>
</evidence>
<feature type="signal peptide" evidence="15">
    <location>
        <begin position="1"/>
        <end position="31"/>
    </location>
</feature>
<keyword evidence="3" id="KW-0808">Transferase</keyword>
<dbReference type="InterPro" id="IPR017441">
    <property type="entry name" value="Protein_kinase_ATP_BS"/>
</dbReference>
<dbReference type="PROSITE" id="PS00108">
    <property type="entry name" value="PROTEIN_KINASE_ST"/>
    <property type="match status" value="1"/>
</dbReference>
<dbReference type="InterPro" id="IPR011009">
    <property type="entry name" value="Kinase-like_dom_sf"/>
</dbReference>
<feature type="domain" description="Protein kinase" evidence="16">
    <location>
        <begin position="470"/>
        <end position="739"/>
    </location>
</feature>
<feature type="binding site" evidence="12">
    <location>
        <position position="498"/>
    </location>
    <ligand>
        <name>ATP</name>
        <dbReference type="ChEBI" id="CHEBI:30616"/>
    </ligand>
</feature>
<sequence>MFISRISRHPFGAYAALLLLQILSTHHRCSARKSSNHCAPFSCGNFLNISSPFRLNTDRGSCGDRFIELGCEDNVRLTLHLNMVKYYVEAINYSDSTIRLVDAAVQKDDCFSIPHHSLTEEVLSSLNFYYNNYHYDFDYKYHYIESSMLTFICCENEILNPPDYIMDTSSCTNGSSTAQNSCPSCVNMEGHSYVMVDGLMKDVPDLCRVNLMHPIPKNVTNMSYADILADGFKHFNDNYEYYYFNDHKYHYMDSSVLTFICCENEMLNPLPDYIMDTSSCKNGSGTAHNSSPSCVNMEGHSYVMVDGLMKDVPKLNDVPDLCRVNLMYTVPKNVTNMSYTDVHDILADGFELQWYIYSYTEPYPGDLFNLFHEGEEEYYASYCGGYYRYTTPPLLLSFLMLFLPAILAFIVIYHVLLFPCGLPCLLTLLIYKWRRRHLSMYDNIEKFLQSHDNDLVPIRYTYSEIKKITNGFKNKLGEGGFGSVYKGKLRSGRFAAVKLLGNSKANGQDFINELLGVSVEGSKRALIYEFMPNGSLEKYIFSRQGSVPLSNEKLYEISLGVARGIEYLHQGCDMQILHFDIKPHNILLDEKFIPKVSDFGLAKLYPTNNKSVPLTAARGTIGYMAPELFYKNIGGVSYKADVYSYGMLLMEMVGRRKNLNAMANHSSQIYFPSWAYDQVSEGKDIEDATEHEKKKTTKMIIVALWCIQLKPVDRPSMHKVVEMLESDVESLRMPPKPFLTPYQVQEDDYRANNAKLSDPSNDCMDSSYQFGR</sequence>
<evidence type="ECO:0000256" key="8">
    <source>
        <dbReference type="ARBA" id="ARBA00022840"/>
    </source>
</evidence>
<evidence type="ECO:0000256" key="3">
    <source>
        <dbReference type="ARBA" id="ARBA00022679"/>
    </source>
</evidence>
<evidence type="ECO:0000256" key="15">
    <source>
        <dbReference type="SAM" id="SignalP"/>
    </source>
</evidence>
<keyword evidence="8 12" id="KW-0067">ATP-binding</keyword>
<feature type="chain" id="PRO_5026719563" description="Protein kinase domain-containing protein" evidence="15">
    <location>
        <begin position="32"/>
        <end position="772"/>
    </location>
</feature>
<evidence type="ECO:0000256" key="10">
    <source>
        <dbReference type="ARBA" id="ARBA00023136"/>
    </source>
</evidence>
<evidence type="ECO:0000256" key="1">
    <source>
        <dbReference type="ARBA" id="ARBA00004479"/>
    </source>
</evidence>
<proteinExistence type="predicted"/>
<dbReference type="InterPro" id="IPR008271">
    <property type="entry name" value="Ser/Thr_kinase_AS"/>
</dbReference>
<keyword evidence="5 15" id="KW-0732">Signal</keyword>
<dbReference type="SUPFAM" id="SSF56112">
    <property type="entry name" value="Protein kinase-like (PK-like)"/>
    <property type="match status" value="1"/>
</dbReference>
<protein>
    <recommendedName>
        <fullName evidence="16">Protein kinase domain-containing protein</fullName>
    </recommendedName>
</protein>
<dbReference type="SMART" id="SM00220">
    <property type="entry name" value="S_TKc"/>
    <property type="match status" value="1"/>
</dbReference>
<evidence type="ECO:0000256" key="13">
    <source>
        <dbReference type="SAM" id="MobiDB-lite"/>
    </source>
</evidence>
<evidence type="ECO:0000256" key="6">
    <source>
        <dbReference type="ARBA" id="ARBA00022741"/>
    </source>
</evidence>
<keyword evidence="9 14" id="KW-1133">Transmembrane helix</keyword>
<feature type="compositionally biased region" description="Polar residues" evidence="13">
    <location>
        <begin position="754"/>
        <end position="772"/>
    </location>
</feature>
<evidence type="ECO:0000256" key="5">
    <source>
        <dbReference type="ARBA" id="ARBA00022729"/>
    </source>
</evidence>
<keyword evidence="2" id="KW-0723">Serine/threonine-protein kinase</keyword>
<dbReference type="EMBL" id="CAADRP010001622">
    <property type="protein sequence ID" value="VFU45564.1"/>
    <property type="molecule type" value="Genomic_DNA"/>
</dbReference>
<evidence type="ECO:0000256" key="11">
    <source>
        <dbReference type="ARBA" id="ARBA00023180"/>
    </source>
</evidence>
<dbReference type="PROSITE" id="PS50011">
    <property type="entry name" value="PROTEIN_KINASE_DOM"/>
    <property type="match status" value="1"/>
</dbReference>
<dbReference type="Gene3D" id="3.30.200.20">
    <property type="entry name" value="Phosphorylase Kinase, domain 1"/>
    <property type="match status" value="1"/>
</dbReference>
<dbReference type="Pfam" id="PF13947">
    <property type="entry name" value="GUB_WAK_bind"/>
    <property type="match status" value="1"/>
</dbReference>
<evidence type="ECO:0000256" key="9">
    <source>
        <dbReference type="ARBA" id="ARBA00022989"/>
    </source>
</evidence>
<dbReference type="InterPro" id="IPR045874">
    <property type="entry name" value="LRK10/LRL21-25-like"/>
</dbReference>
<dbReference type="PANTHER" id="PTHR27009">
    <property type="entry name" value="RUST RESISTANCE KINASE LR10-RELATED"/>
    <property type="match status" value="1"/>
</dbReference>
<dbReference type="Pfam" id="PF00069">
    <property type="entry name" value="Pkinase"/>
    <property type="match status" value="1"/>
</dbReference>
<keyword evidence="6 12" id="KW-0547">Nucleotide-binding</keyword>
<keyword evidence="4 14" id="KW-0812">Transmembrane</keyword>
<gene>
    <name evidence="17" type="ORF">SVIM_LOCUS285509</name>
</gene>
<evidence type="ECO:0000313" key="17">
    <source>
        <dbReference type="EMBL" id="VFU45564.1"/>
    </source>
</evidence>
<evidence type="ECO:0000256" key="4">
    <source>
        <dbReference type="ARBA" id="ARBA00022692"/>
    </source>
</evidence>
<reference evidence="17" key="1">
    <citation type="submission" date="2019-03" db="EMBL/GenBank/DDBJ databases">
        <authorList>
            <person name="Mank J."/>
            <person name="Almeida P."/>
        </authorList>
    </citation>
    <scope>NUCLEOTIDE SEQUENCE</scope>
    <source>
        <strain evidence="17">78183</strain>
    </source>
</reference>
<feature type="transmembrane region" description="Helical" evidence="14">
    <location>
        <begin position="398"/>
        <end position="431"/>
    </location>
</feature>
<evidence type="ECO:0000256" key="7">
    <source>
        <dbReference type="ARBA" id="ARBA00022777"/>
    </source>
</evidence>
<keyword evidence="11" id="KW-0325">Glycoprotein</keyword>
<dbReference type="FunFam" id="1.10.510.10:FF:000590">
    <property type="entry name" value="PR5-like receptor kinase"/>
    <property type="match status" value="1"/>
</dbReference>
<dbReference type="AlphaFoldDB" id="A0A6N2LZ89"/>
<keyword evidence="10 14" id="KW-0472">Membrane</keyword>
<dbReference type="GO" id="GO:0030247">
    <property type="term" value="F:polysaccharide binding"/>
    <property type="evidence" value="ECO:0007669"/>
    <property type="project" value="InterPro"/>
</dbReference>
<feature type="region of interest" description="Disordered" evidence="13">
    <location>
        <begin position="753"/>
        <end position="772"/>
    </location>
</feature>
<dbReference type="InterPro" id="IPR025287">
    <property type="entry name" value="WAK_GUB"/>
</dbReference>
<dbReference type="GO" id="GO:0004674">
    <property type="term" value="F:protein serine/threonine kinase activity"/>
    <property type="evidence" value="ECO:0007669"/>
    <property type="project" value="UniProtKB-KW"/>
</dbReference>
<evidence type="ECO:0000256" key="12">
    <source>
        <dbReference type="PROSITE-ProRule" id="PRU10141"/>
    </source>
</evidence>
<name>A0A6N2LZ89_SALVM</name>
<evidence type="ECO:0000256" key="14">
    <source>
        <dbReference type="SAM" id="Phobius"/>
    </source>
</evidence>
<dbReference type="InterPro" id="IPR000719">
    <property type="entry name" value="Prot_kinase_dom"/>
</dbReference>
<dbReference type="Gene3D" id="1.10.510.10">
    <property type="entry name" value="Transferase(Phosphotransferase) domain 1"/>
    <property type="match status" value="1"/>
</dbReference>
<accession>A0A6N2LZ89</accession>
<organism evidence="17">
    <name type="scientific">Salix viminalis</name>
    <name type="common">Common osier</name>
    <name type="synonym">Basket willow</name>
    <dbReference type="NCBI Taxonomy" id="40686"/>
    <lineage>
        <taxon>Eukaryota</taxon>
        <taxon>Viridiplantae</taxon>
        <taxon>Streptophyta</taxon>
        <taxon>Embryophyta</taxon>
        <taxon>Tracheophyta</taxon>
        <taxon>Spermatophyta</taxon>
        <taxon>Magnoliopsida</taxon>
        <taxon>eudicotyledons</taxon>
        <taxon>Gunneridae</taxon>
        <taxon>Pentapetalae</taxon>
        <taxon>rosids</taxon>
        <taxon>fabids</taxon>
        <taxon>Malpighiales</taxon>
        <taxon>Salicaceae</taxon>
        <taxon>Saliceae</taxon>
        <taxon>Salix</taxon>
    </lineage>
</organism>
<keyword evidence="7" id="KW-0418">Kinase</keyword>
<comment type="subcellular location">
    <subcellularLocation>
        <location evidence="1">Membrane</location>
        <topology evidence="1">Single-pass type I membrane protein</topology>
    </subcellularLocation>
</comment>
<dbReference type="GO" id="GO:0016020">
    <property type="term" value="C:membrane"/>
    <property type="evidence" value="ECO:0007669"/>
    <property type="project" value="UniProtKB-SubCell"/>
</dbReference>
<dbReference type="PROSITE" id="PS00107">
    <property type="entry name" value="PROTEIN_KINASE_ATP"/>
    <property type="match status" value="1"/>
</dbReference>
<evidence type="ECO:0000256" key="2">
    <source>
        <dbReference type="ARBA" id="ARBA00022527"/>
    </source>
</evidence>